<dbReference type="EMBL" id="FRCS01000003">
    <property type="protein sequence ID" value="SHN15903.1"/>
    <property type="molecule type" value="Genomic_DNA"/>
</dbReference>
<dbReference type="PANTHER" id="PTHR39683:SF4">
    <property type="entry name" value="COENZYME Q-BINDING PROTEIN COQ10 START DOMAIN-CONTAINING PROTEIN"/>
    <property type="match status" value="1"/>
</dbReference>
<reference evidence="1 2" key="1">
    <citation type="submission" date="2016-11" db="EMBL/GenBank/DDBJ databases">
        <authorList>
            <person name="Jaros S."/>
            <person name="Januszkiewicz K."/>
            <person name="Wedrychowicz H."/>
        </authorList>
    </citation>
    <scope>NUCLEOTIDE SEQUENCE [LARGE SCALE GENOMIC DNA]</scope>
    <source>
        <strain evidence="1 2">DSM 46144</strain>
    </source>
</reference>
<dbReference type="PANTHER" id="PTHR39683">
    <property type="entry name" value="CONSERVED PROTEIN TB16.3"/>
    <property type="match status" value="1"/>
</dbReference>
<dbReference type="Proteomes" id="UP000184440">
    <property type="component" value="Unassembled WGS sequence"/>
</dbReference>
<evidence type="ECO:0000313" key="1">
    <source>
        <dbReference type="EMBL" id="SHN15903.1"/>
    </source>
</evidence>
<sequence>MSSVTRSVSIEASPEVILDLLLKVEDHPSWQKEVEKIEILQADPQGRPVRTRTYVSAMGQKATYVVGYNYPRDGQFEYHLVEGDVMTKNDFICTVTAATGAACQVTVTQDLDIKWPLPGFMIDQIALKGVKDMLKSLAARAEQAH</sequence>
<dbReference type="Pfam" id="PF10604">
    <property type="entry name" value="Polyketide_cyc2"/>
    <property type="match status" value="1"/>
</dbReference>
<dbReference type="InterPro" id="IPR019587">
    <property type="entry name" value="Polyketide_cyclase/dehydratase"/>
</dbReference>
<gene>
    <name evidence="1" type="ORF">SAMN05443668_103312</name>
</gene>
<dbReference type="Gene3D" id="3.30.530.20">
    <property type="match status" value="1"/>
</dbReference>
<dbReference type="AlphaFoldDB" id="A0A1M7PFX5"/>
<dbReference type="STRING" id="134849.SAMN05443668_103312"/>
<protein>
    <submittedName>
        <fullName evidence="1">Ribosome association toxin PasT (RatA) of the RatAB toxin-antitoxin module</fullName>
    </submittedName>
</protein>
<dbReference type="OrthoDB" id="3692349at2"/>
<evidence type="ECO:0000313" key="2">
    <source>
        <dbReference type="Proteomes" id="UP000184440"/>
    </source>
</evidence>
<name>A0A1M7PFX5_9ACTN</name>
<proteinExistence type="predicted"/>
<dbReference type="SUPFAM" id="SSF55961">
    <property type="entry name" value="Bet v1-like"/>
    <property type="match status" value="1"/>
</dbReference>
<accession>A0A1M7PFX5</accession>
<dbReference type="RefSeq" id="WP_073256072.1">
    <property type="nucleotide sequence ID" value="NZ_FRCS01000003.1"/>
</dbReference>
<dbReference type="InterPro" id="IPR023393">
    <property type="entry name" value="START-like_dom_sf"/>
</dbReference>
<keyword evidence="2" id="KW-1185">Reference proteome</keyword>
<organism evidence="1 2">
    <name type="scientific">Cryptosporangium aurantiacum</name>
    <dbReference type="NCBI Taxonomy" id="134849"/>
    <lineage>
        <taxon>Bacteria</taxon>
        <taxon>Bacillati</taxon>
        <taxon>Actinomycetota</taxon>
        <taxon>Actinomycetes</taxon>
        <taxon>Cryptosporangiales</taxon>
        <taxon>Cryptosporangiaceae</taxon>
        <taxon>Cryptosporangium</taxon>
    </lineage>
</organism>